<dbReference type="GO" id="GO:0005829">
    <property type="term" value="C:cytosol"/>
    <property type="evidence" value="ECO:0007669"/>
    <property type="project" value="TreeGrafter"/>
</dbReference>
<comment type="subunit">
    <text evidence="2">Monomer. Binds 30S ribosomal subunits, but not 50S ribosomal subunits or 70S ribosomes.</text>
</comment>
<dbReference type="Proteomes" id="UP000017023">
    <property type="component" value="Unassembled WGS sequence"/>
</dbReference>
<dbReference type="AlphaFoldDB" id="U2L588"/>
<name>U2L588_9BACT</name>
<comment type="subcellular location">
    <subcellularLocation>
        <location evidence="2">Cytoplasm</location>
    </subcellularLocation>
</comment>
<dbReference type="GO" id="GO:0043024">
    <property type="term" value="F:ribosomal small subunit binding"/>
    <property type="evidence" value="ECO:0007669"/>
    <property type="project" value="TreeGrafter"/>
</dbReference>
<dbReference type="HAMAP" id="MF_00003">
    <property type="entry name" value="RbfA"/>
    <property type="match status" value="1"/>
</dbReference>
<dbReference type="NCBIfam" id="TIGR00082">
    <property type="entry name" value="rbfA"/>
    <property type="match status" value="1"/>
</dbReference>
<protein>
    <recommendedName>
        <fullName evidence="2">Ribosome-binding factor A</fullName>
    </recommendedName>
</protein>
<dbReference type="InterPro" id="IPR023799">
    <property type="entry name" value="RbfA_dom_sf"/>
</dbReference>
<dbReference type="PANTHER" id="PTHR33515:SF1">
    <property type="entry name" value="RIBOSOME-BINDING FACTOR A, CHLOROPLASTIC-RELATED"/>
    <property type="match status" value="1"/>
</dbReference>
<dbReference type="Gene3D" id="3.30.300.20">
    <property type="match status" value="1"/>
</dbReference>
<dbReference type="PANTHER" id="PTHR33515">
    <property type="entry name" value="RIBOSOME-BINDING FACTOR A, CHLOROPLASTIC-RELATED"/>
    <property type="match status" value="1"/>
</dbReference>
<proteinExistence type="inferred from homology"/>
<gene>
    <name evidence="2" type="primary">rbfA</name>
    <name evidence="3" type="ORF">HMPREF9145_0986</name>
</gene>
<accession>U2L588</accession>
<organism evidence="3 4">
    <name type="scientific">Segatella salivae F0493</name>
    <dbReference type="NCBI Taxonomy" id="1395125"/>
    <lineage>
        <taxon>Bacteria</taxon>
        <taxon>Pseudomonadati</taxon>
        <taxon>Bacteroidota</taxon>
        <taxon>Bacteroidia</taxon>
        <taxon>Bacteroidales</taxon>
        <taxon>Prevotellaceae</taxon>
        <taxon>Segatella</taxon>
    </lineage>
</organism>
<comment type="caution">
    <text evidence="3">The sequence shown here is derived from an EMBL/GenBank/DDBJ whole genome shotgun (WGS) entry which is preliminary data.</text>
</comment>
<keyword evidence="1 2" id="KW-0690">Ribosome biogenesis</keyword>
<evidence type="ECO:0000313" key="3">
    <source>
        <dbReference type="EMBL" id="ERJ99515.1"/>
    </source>
</evidence>
<keyword evidence="2" id="KW-0963">Cytoplasm</keyword>
<evidence type="ECO:0000256" key="2">
    <source>
        <dbReference type="HAMAP-Rule" id="MF_00003"/>
    </source>
</evidence>
<dbReference type="Pfam" id="PF02033">
    <property type="entry name" value="RBFA"/>
    <property type="match status" value="1"/>
</dbReference>
<comment type="similarity">
    <text evidence="2">Belongs to the RbfA family.</text>
</comment>
<evidence type="ECO:0000256" key="1">
    <source>
        <dbReference type="ARBA" id="ARBA00022517"/>
    </source>
</evidence>
<dbReference type="InterPro" id="IPR015946">
    <property type="entry name" value="KH_dom-like_a/b"/>
</dbReference>
<dbReference type="EMBL" id="AWGW01000025">
    <property type="protein sequence ID" value="ERJ99515.1"/>
    <property type="molecule type" value="Genomic_DNA"/>
</dbReference>
<sequence length="120" mass="14242">MQQRLIRIIMQETRQNRISRLLQKELATIFQEQTRQMHGVMVSVTRVKISPDLSICTAYLSIFPSEKSEEILKNVTANTKTIRYDLGCRVRNQLRIIPELRFFIDDSLDYIERIDELLKK</sequence>
<evidence type="ECO:0000313" key="4">
    <source>
        <dbReference type="Proteomes" id="UP000017023"/>
    </source>
</evidence>
<comment type="function">
    <text evidence="2">One of several proteins that assist in the late maturation steps of the functional core of the 30S ribosomal subunit. Associates with free 30S ribosomal subunits (but not with 30S subunits that are part of 70S ribosomes or polysomes). Required for efficient processing of 16S rRNA. May interact with the 5'-terminal helix region of 16S rRNA.</text>
</comment>
<dbReference type="SUPFAM" id="SSF89919">
    <property type="entry name" value="Ribosome-binding factor A, RbfA"/>
    <property type="match status" value="1"/>
</dbReference>
<reference evidence="3 4" key="1">
    <citation type="submission" date="2013-08" db="EMBL/GenBank/DDBJ databases">
        <authorList>
            <person name="Durkin A.S."/>
            <person name="Haft D.R."/>
            <person name="McCorrison J."/>
            <person name="Torralba M."/>
            <person name="Gillis M."/>
            <person name="Haft D.H."/>
            <person name="Methe B."/>
            <person name="Sutton G."/>
            <person name="Nelson K.E."/>
        </authorList>
    </citation>
    <scope>NUCLEOTIDE SEQUENCE [LARGE SCALE GENOMIC DNA]</scope>
    <source>
        <strain evidence="3 4">F0493</strain>
    </source>
</reference>
<dbReference type="PATRIC" id="fig|1395125.3.peg.1903"/>
<dbReference type="InterPro" id="IPR000238">
    <property type="entry name" value="RbfA"/>
</dbReference>
<dbReference type="GO" id="GO:0030490">
    <property type="term" value="P:maturation of SSU-rRNA"/>
    <property type="evidence" value="ECO:0007669"/>
    <property type="project" value="UniProtKB-UniRule"/>
</dbReference>